<reference evidence="1 2" key="1">
    <citation type="submission" date="2019-01" db="EMBL/GenBank/DDBJ databases">
        <title>Sequencing of cultivated peanut Arachis hypogaea provides insights into genome evolution and oil improvement.</title>
        <authorList>
            <person name="Chen X."/>
        </authorList>
    </citation>
    <scope>NUCLEOTIDE SEQUENCE [LARGE SCALE GENOMIC DNA]</scope>
    <source>
        <strain evidence="2">cv. Fuhuasheng</strain>
        <tissue evidence="1">Leaves</tissue>
    </source>
</reference>
<gene>
    <name evidence="1" type="ORF">Ahy_A06g029296</name>
</gene>
<name>A0A445CT16_ARAHY</name>
<accession>A0A445CT16</accession>
<evidence type="ECO:0000313" key="2">
    <source>
        <dbReference type="Proteomes" id="UP000289738"/>
    </source>
</evidence>
<dbReference type="Proteomes" id="UP000289738">
    <property type="component" value="Chromosome A06"/>
</dbReference>
<proteinExistence type="predicted"/>
<organism evidence="1 2">
    <name type="scientific">Arachis hypogaea</name>
    <name type="common">Peanut</name>
    <dbReference type="NCBI Taxonomy" id="3818"/>
    <lineage>
        <taxon>Eukaryota</taxon>
        <taxon>Viridiplantae</taxon>
        <taxon>Streptophyta</taxon>
        <taxon>Embryophyta</taxon>
        <taxon>Tracheophyta</taxon>
        <taxon>Spermatophyta</taxon>
        <taxon>Magnoliopsida</taxon>
        <taxon>eudicotyledons</taxon>
        <taxon>Gunneridae</taxon>
        <taxon>Pentapetalae</taxon>
        <taxon>rosids</taxon>
        <taxon>fabids</taxon>
        <taxon>Fabales</taxon>
        <taxon>Fabaceae</taxon>
        <taxon>Papilionoideae</taxon>
        <taxon>50 kb inversion clade</taxon>
        <taxon>dalbergioids sensu lato</taxon>
        <taxon>Dalbergieae</taxon>
        <taxon>Pterocarpus clade</taxon>
        <taxon>Arachis</taxon>
    </lineage>
</organism>
<comment type="caution">
    <text evidence="1">The sequence shown here is derived from an EMBL/GenBank/DDBJ whole genome shotgun (WGS) entry which is preliminary data.</text>
</comment>
<keyword evidence="2" id="KW-1185">Reference proteome</keyword>
<dbReference type="EMBL" id="SDMP01000006">
    <property type="protein sequence ID" value="RYR54047.1"/>
    <property type="molecule type" value="Genomic_DNA"/>
</dbReference>
<sequence length="9" mass="974">MVNAERAAI</sequence>
<protein>
    <submittedName>
        <fullName evidence="1">Uncharacterized protein</fullName>
    </submittedName>
</protein>
<evidence type="ECO:0000313" key="1">
    <source>
        <dbReference type="EMBL" id="RYR54047.1"/>
    </source>
</evidence>